<evidence type="ECO:0000313" key="2">
    <source>
        <dbReference type="EMBL" id="KAF6490083.1"/>
    </source>
</evidence>
<name>A0A7J8IZM5_MOLMO</name>
<reference evidence="2 3" key="1">
    <citation type="journal article" date="2020" name="Nature">
        <title>Six reference-quality genomes reveal evolution of bat adaptations.</title>
        <authorList>
            <person name="Jebb D."/>
            <person name="Huang Z."/>
            <person name="Pippel M."/>
            <person name="Hughes G.M."/>
            <person name="Lavrichenko K."/>
            <person name="Devanna P."/>
            <person name="Winkler S."/>
            <person name="Jermiin L.S."/>
            <person name="Skirmuntt E.C."/>
            <person name="Katzourakis A."/>
            <person name="Burkitt-Gray L."/>
            <person name="Ray D.A."/>
            <person name="Sullivan K.A.M."/>
            <person name="Roscito J.G."/>
            <person name="Kirilenko B.M."/>
            <person name="Davalos L.M."/>
            <person name="Corthals A.P."/>
            <person name="Power M.L."/>
            <person name="Jones G."/>
            <person name="Ransome R.D."/>
            <person name="Dechmann D.K.N."/>
            <person name="Locatelli A.G."/>
            <person name="Puechmaille S.J."/>
            <person name="Fedrigo O."/>
            <person name="Jarvis E.D."/>
            <person name="Hiller M."/>
            <person name="Vernes S.C."/>
            <person name="Myers E.W."/>
            <person name="Teeling E.C."/>
        </authorList>
    </citation>
    <scope>NUCLEOTIDE SEQUENCE [LARGE SCALE GENOMIC DNA]</scope>
    <source>
        <strain evidence="2">MMolMol1</strain>
        <tissue evidence="2">Muscle</tissue>
    </source>
</reference>
<keyword evidence="3" id="KW-1185">Reference proteome</keyword>
<evidence type="ECO:0000256" key="1">
    <source>
        <dbReference type="SAM" id="MobiDB-lite"/>
    </source>
</evidence>
<organism evidence="2 3">
    <name type="scientific">Molossus molossus</name>
    <name type="common">Pallas' mastiff bat</name>
    <name type="synonym">Vespertilio molossus</name>
    <dbReference type="NCBI Taxonomy" id="27622"/>
    <lineage>
        <taxon>Eukaryota</taxon>
        <taxon>Metazoa</taxon>
        <taxon>Chordata</taxon>
        <taxon>Craniata</taxon>
        <taxon>Vertebrata</taxon>
        <taxon>Euteleostomi</taxon>
        <taxon>Mammalia</taxon>
        <taxon>Eutheria</taxon>
        <taxon>Laurasiatheria</taxon>
        <taxon>Chiroptera</taxon>
        <taxon>Yangochiroptera</taxon>
        <taxon>Molossidae</taxon>
        <taxon>Molossus</taxon>
    </lineage>
</organism>
<accession>A0A7J8IZM5</accession>
<evidence type="ECO:0000313" key="3">
    <source>
        <dbReference type="Proteomes" id="UP000550707"/>
    </source>
</evidence>
<gene>
    <name evidence="2" type="ORF">HJG59_010437</name>
</gene>
<feature type="region of interest" description="Disordered" evidence="1">
    <location>
        <begin position="78"/>
        <end position="130"/>
    </location>
</feature>
<dbReference type="AlphaFoldDB" id="A0A7J8IZM5"/>
<dbReference type="EMBL" id="JACASF010000003">
    <property type="protein sequence ID" value="KAF6490083.1"/>
    <property type="molecule type" value="Genomic_DNA"/>
</dbReference>
<proteinExistence type="predicted"/>
<comment type="caution">
    <text evidence="2">The sequence shown here is derived from an EMBL/GenBank/DDBJ whole genome shotgun (WGS) entry which is preliminary data.</text>
</comment>
<sequence length="130" mass="14815">MGIWLDLCRLGYSVNCHPLILRAPESIALGGWSWSCMGACRAQRPEAARQAWPTTSQSWGKAPEIQYVWKAASKFRRKTGARRQRQRTDRRWTRRKSTGEVVRVEMQGKGKLNNDLPRPLNAEPACPVLP</sequence>
<dbReference type="Proteomes" id="UP000550707">
    <property type="component" value="Unassembled WGS sequence"/>
</dbReference>
<protein>
    <submittedName>
        <fullName evidence="2">Uncharacterized protein</fullName>
    </submittedName>
</protein>
<dbReference type="InParanoid" id="A0A7J8IZM5"/>